<dbReference type="AlphaFoldDB" id="A0A1H1ZZ20"/>
<gene>
    <name evidence="8" type="ORF">SAMN04489743_2701</name>
</gene>
<feature type="transmembrane region" description="Helical" evidence="6">
    <location>
        <begin position="136"/>
        <end position="156"/>
    </location>
</feature>
<dbReference type="EMBL" id="LT629779">
    <property type="protein sequence ID" value="SDT38839.1"/>
    <property type="molecule type" value="Genomic_DNA"/>
</dbReference>
<proteinExistence type="inferred from homology"/>
<comment type="similarity">
    <text evidence="2">Belongs to the GtrA family.</text>
</comment>
<dbReference type="InterPro" id="IPR051401">
    <property type="entry name" value="GtrA_CellWall_Glycosyl"/>
</dbReference>
<organism evidence="8 9">
    <name type="scientific">Pseudarthrobacter equi</name>
    <dbReference type="NCBI Taxonomy" id="728066"/>
    <lineage>
        <taxon>Bacteria</taxon>
        <taxon>Bacillati</taxon>
        <taxon>Actinomycetota</taxon>
        <taxon>Actinomycetes</taxon>
        <taxon>Micrococcales</taxon>
        <taxon>Micrococcaceae</taxon>
        <taxon>Pseudarthrobacter</taxon>
    </lineage>
</organism>
<accession>A0A1H1ZZ20</accession>
<feature type="transmembrane region" description="Helical" evidence="6">
    <location>
        <begin position="103"/>
        <end position="124"/>
    </location>
</feature>
<evidence type="ECO:0000313" key="8">
    <source>
        <dbReference type="EMBL" id="SDT38839.1"/>
    </source>
</evidence>
<dbReference type="RefSeq" id="WP_091721037.1">
    <property type="nucleotide sequence ID" value="NZ_CAUQLD010000003.1"/>
</dbReference>
<evidence type="ECO:0000256" key="2">
    <source>
        <dbReference type="ARBA" id="ARBA00009399"/>
    </source>
</evidence>
<keyword evidence="3 6" id="KW-0812">Transmembrane</keyword>
<evidence type="ECO:0000256" key="6">
    <source>
        <dbReference type="SAM" id="Phobius"/>
    </source>
</evidence>
<comment type="subcellular location">
    <subcellularLocation>
        <location evidence="1">Membrane</location>
        <topology evidence="1">Multi-pass membrane protein</topology>
    </subcellularLocation>
</comment>
<keyword evidence="5 6" id="KW-0472">Membrane</keyword>
<dbReference type="OrthoDB" id="3733399at2"/>
<feature type="transmembrane region" description="Helical" evidence="6">
    <location>
        <begin position="37"/>
        <end position="58"/>
    </location>
</feature>
<protein>
    <submittedName>
        <fullName evidence="8">Putative flippase GtrA (Transmembrane translocase of bactoprenol-linked glucose)</fullName>
    </submittedName>
</protein>
<dbReference type="Proteomes" id="UP000198751">
    <property type="component" value="Chromosome I"/>
</dbReference>
<reference evidence="9" key="1">
    <citation type="submission" date="2016-10" db="EMBL/GenBank/DDBJ databases">
        <authorList>
            <person name="Varghese N."/>
            <person name="Submissions S."/>
        </authorList>
    </citation>
    <scope>NUCLEOTIDE SEQUENCE [LARGE SCALE GENOMIC DNA]</scope>
    <source>
        <strain evidence="9">IMMIB L-1606</strain>
    </source>
</reference>
<keyword evidence="4 6" id="KW-1133">Transmembrane helix</keyword>
<sequence>MDSTSAPAAVQELQDARRRPAALRRRGILRFPVVRQLLRFSGVGIICTGASLALYALLRPWIGPQPANAVALVLTSLLNTALNRRLTFKISGTQRRASDHLNGLVVIAVALLITGGSLGVLHWINPDATVGDELLTTTLSGFLATAVRFTLLRHWIFRRARHR</sequence>
<evidence type="ECO:0000313" key="9">
    <source>
        <dbReference type="Proteomes" id="UP000198751"/>
    </source>
</evidence>
<feature type="transmembrane region" description="Helical" evidence="6">
    <location>
        <begin position="64"/>
        <end position="82"/>
    </location>
</feature>
<name>A0A1H1ZZ20_9MICC</name>
<dbReference type="Pfam" id="PF04138">
    <property type="entry name" value="GtrA_DPMS_TM"/>
    <property type="match status" value="1"/>
</dbReference>
<dbReference type="GO" id="GO:0005886">
    <property type="term" value="C:plasma membrane"/>
    <property type="evidence" value="ECO:0007669"/>
    <property type="project" value="TreeGrafter"/>
</dbReference>
<dbReference type="PANTHER" id="PTHR38459:SF1">
    <property type="entry name" value="PROPHAGE BACTOPRENOL-LINKED GLUCOSE TRANSLOCASE HOMOLOG"/>
    <property type="match status" value="1"/>
</dbReference>
<evidence type="ECO:0000256" key="5">
    <source>
        <dbReference type="ARBA" id="ARBA00023136"/>
    </source>
</evidence>
<dbReference type="PANTHER" id="PTHR38459">
    <property type="entry name" value="PROPHAGE BACTOPRENOL-LINKED GLUCOSE TRANSLOCASE HOMOLOG"/>
    <property type="match status" value="1"/>
</dbReference>
<evidence type="ECO:0000256" key="3">
    <source>
        <dbReference type="ARBA" id="ARBA00022692"/>
    </source>
</evidence>
<feature type="domain" description="GtrA/DPMS transmembrane" evidence="7">
    <location>
        <begin position="39"/>
        <end position="157"/>
    </location>
</feature>
<evidence type="ECO:0000256" key="1">
    <source>
        <dbReference type="ARBA" id="ARBA00004141"/>
    </source>
</evidence>
<dbReference type="InterPro" id="IPR007267">
    <property type="entry name" value="GtrA_DPMS_TM"/>
</dbReference>
<evidence type="ECO:0000259" key="7">
    <source>
        <dbReference type="Pfam" id="PF04138"/>
    </source>
</evidence>
<keyword evidence="9" id="KW-1185">Reference proteome</keyword>
<evidence type="ECO:0000256" key="4">
    <source>
        <dbReference type="ARBA" id="ARBA00022989"/>
    </source>
</evidence>
<dbReference type="GO" id="GO:0000271">
    <property type="term" value="P:polysaccharide biosynthetic process"/>
    <property type="evidence" value="ECO:0007669"/>
    <property type="project" value="InterPro"/>
</dbReference>